<dbReference type="Pfam" id="PF05871">
    <property type="entry name" value="ESCRT-II"/>
    <property type="match status" value="1"/>
</dbReference>
<dbReference type="Proteomes" id="UP000267821">
    <property type="component" value="Unassembled WGS sequence"/>
</dbReference>
<dbReference type="PANTHER" id="PTHR13149">
    <property type="entry name" value="VACUOLAR PROTEIN SORTING-ASSOCIATED PROTEIN VPS25"/>
    <property type="match status" value="1"/>
</dbReference>
<evidence type="ECO:0000256" key="2">
    <source>
        <dbReference type="ARBA" id="ARBA00022448"/>
    </source>
</evidence>
<dbReference type="FunFam" id="1.10.10.10:FF:000141">
    <property type="entry name" value="vacuolar protein-sorting-associated protein 25"/>
    <property type="match status" value="1"/>
</dbReference>
<evidence type="ECO:0000256" key="3">
    <source>
        <dbReference type="ARBA" id="ARBA00022927"/>
    </source>
</evidence>
<dbReference type="Gene3D" id="1.10.10.10">
    <property type="entry name" value="Winged helix-like DNA-binding domain superfamily/Winged helix DNA-binding domain"/>
    <property type="match status" value="1"/>
</dbReference>
<proteinExistence type="inferred from homology"/>
<dbReference type="SUPFAM" id="SSF46785">
    <property type="entry name" value="Winged helix' DNA-binding domain"/>
    <property type="match status" value="2"/>
</dbReference>
<gene>
    <name evidence="5" type="ORF">L211DRAFT_817789</name>
</gene>
<dbReference type="GO" id="GO:0043328">
    <property type="term" value="P:protein transport to vacuole involved in ubiquitin-dependent protein catabolic process via the multivesicular body sorting pathway"/>
    <property type="evidence" value="ECO:0007669"/>
    <property type="project" value="TreeGrafter"/>
</dbReference>
<evidence type="ECO:0000313" key="6">
    <source>
        <dbReference type="Proteomes" id="UP000267821"/>
    </source>
</evidence>
<dbReference type="EMBL" id="ML121529">
    <property type="protein sequence ID" value="RPB28245.1"/>
    <property type="molecule type" value="Genomic_DNA"/>
</dbReference>
<accession>A0A3N4MI20</accession>
<dbReference type="STRING" id="1051890.A0A3N4MI20"/>
<dbReference type="FunCoup" id="A0A3N4MI20">
    <property type="interactions" value="830"/>
</dbReference>
<organism evidence="5 6">
    <name type="scientific">Terfezia boudieri ATCC MYA-4762</name>
    <dbReference type="NCBI Taxonomy" id="1051890"/>
    <lineage>
        <taxon>Eukaryota</taxon>
        <taxon>Fungi</taxon>
        <taxon>Dikarya</taxon>
        <taxon>Ascomycota</taxon>
        <taxon>Pezizomycotina</taxon>
        <taxon>Pezizomycetes</taxon>
        <taxon>Pezizales</taxon>
        <taxon>Pezizaceae</taxon>
        <taxon>Terfezia</taxon>
    </lineage>
</organism>
<dbReference type="InterPro" id="IPR036388">
    <property type="entry name" value="WH-like_DNA-bd_sf"/>
</dbReference>
<dbReference type="InterPro" id="IPR014041">
    <property type="entry name" value="ESCRT-II_cplx_Vps25-sub_N"/>
</dbReference>
<evidence type="ECO:0000256" key="1">
    <source>
        <dbReference type="ARBA" id="ARBA00009674"/>
    </source>
</evidence>
<reference evidence="5 6" key="1">
    <citation type="journal article" date="2018" name="Nat. Ecol. Evol.">
        <title>Pezizomycetes genomes reveal the molecular basis of ectomycorrhizal truffle lifestyle.</title>
        <authorList>
            <person name="Murat C."/>
            <person name="Payen T."/>
            <person name="Noel B."/>
            <person name="Kuo A."/>
            <person name="Morin E."/>
            <person name="Chen J."/>
            <person name="Kohler A."/>
            <person name="Krizsan K."/>
            <person name="Balestrini R."/>
            <person name="Da Silva C."/>
            <person name="Montanini B."/>
            <person name="Hainaut M."/>
            <person name="Levati E."/>
            <person name="Barry K.W."/>
            <person name="Belfiori B."/>
            <person name="Cichocki N."/>
            <person name="Clum A."/>
            <person name="Dockter R.B."/>
            <person name="Fauchery L."/>
            <person name="Guy J."/>
            <person name="Iotti M."/>
            <person name="Le Tacon F."/>
            <person name="Lindquist E.A."/>
            <person name="Lipzen A."/>
            <person name="Malagnac F."/>
            <person name="Mello A."/>
            <person name="Molinier V."/>
            <person name="Miyauchi S."/>
            <person name="Poulain J."/>
            <person name="Riccioni C."/>
            <person name="Rubini A."/>
            <person name="Sitrit Y."/>
            <person name="Splivallo R."/>
            <person name="Traeger S."/>
            <person name="Wang M."/>
            <person name="Zifcakova L."/>
            <person name="Wipf D."/>
            <person name="Zambonelli A."/>
            <person name="Paolocci F."/>
            <person name="Nowrousian M."/>
            <person name="Ottonello S."/>
            <person name="Baldrian P."/>
            <person name="Spatafora J.W."/>
            <person name="Henrissat B."/>
            <person name="Nagy L.G."/>
            <person name="Aury J.M."/>
            <person name="Wincker P."/>
            <person name="Grigoriev I.V."/>
            <person name="Bonfante P."/>
            <person name="Martin F.M."/>
        </authorList>
    </citation>
    <scope>NUCLEOTIDE SEQUENCE [LARGE SCALE GENOMIC DNA]</scope>
    <source>
        <strain evidence="5 6">ATCC MYA-4762</strain>
    </source>
</reference>
<dbReference type="GO" id="GO:0000814">
    <property type="term" value="C:ESCRT II complex"/>
    <property type="evidence" value="ECO:0007669"/>
    <property type="project" value="InterPro"/>
</dbReference>
<dbReference type="Gene3D" id="1.10.10.570">
    <property type="entry name" value="Winged helix' DNA-binding domain. Chain C. Domain 1"/>
    <property type="match status" value="1"/>
</dbReference>
<dbReference type="InParanoid" id="A0A3N4MI20"/>
<dbReference type="OrthoDB" id="245150at2759"/>
<evidence type="ECO:0000313" key="5">
    <source>
        <dbReference type="EMBL" id="RPB28245.1"/>
    </source>
</evidence>
<dbReference type="GO" id="GO:0005198">
    <property type="term" value="F:structural molecule activity"/>
    <property type="evidence" value="ECO:0007669"/>
    <property type="project" value="TreeGrafter"/>
</dbReference>
<dbReference type="InterPro" id="IPR036390">
    <property type="entry name" value="WH_DNA-bd_sf"/>
</dbReference>
<dbReference type="InterPro" id="IPR008570">
    <property type="entry name" value="ESCRT-II_cplx_Vps25-sub"/>
</dbReference>
<name>A0A3N4MI20_9PEZI</name>
<evidence type="ECO:0000256" key="4">
    <source>
        <dbReference type="ARBA" id="ARBA00030094"/>
    </source>
</evidence>
<keyword evidence="3" id="KW-0653">Protein transport</keyword>
<dbReference type="GO" id="GO:0042803">
    <property type="term" value="F:protein homodimerization activity"/>
    <property type="evidence" value="ECO:0007669"/>
    <property type="project" value="TreeGrafter"/>
</dbReference>
<sequence length="191" mass="22237">MTSVSTNLDPAIFPPQYSYPPFFTRQPNSTTWASQRLLWATFILQYCRARKLWKAQLSEVLESELFWNRALGRRLKPADAVEILSWMSKEGQIEWETTNTTTTATATDKSAFYIYWRRVDEWANIIYDWIDSTGQKNAVLTLYEISEGDLSVSQEFHGMDPHLVRKSLEVLMKRGVAQIFSINDEFGVKFF</sequence>
<protein>
    <recommendedName>
        <fullName evidence="4">ESCRT-II complex subunit VPS25</fullName>
    </recommendedName>
</protein>
<keyword evidence="6" id="KW-1185">Reference proteome</keyword>
<keyword evidence="2" id="KW-0813">Transport</keyword>
<comment type="similarity">
    <text evidence="1">Belongs to the VPS25 family.</text>
</comment>
<dbReference type="PANTHER" id="PTHR13149:SF0">
    <property type="entry name" value="VACUOLAR PROTEIN-SORTING-ASSOCIATED PROTEIN 25"/>
    <property type="match status" value="1"/>
</dbReference>
<dbReference type="GO" id="GO:0016236">
    <property type="term" value="P:macroautophagy"/>
    <property type="evidence" value="ECO:0007669"/>
    <property type="project" value="UniProtKB-ARBA"/>
</dbReference>
<dbReference type="AlphaFoldDB" id="A0A3N4MI20"/>